<dbReference type="AlphaFoldDB" id="A0A5K3EQM5"/>
<evidence type="ECO:0000256" key="1">
    <source>
        <dbReference type="ARBA" id="ARBA00004230"/>
    </source>
</evidence>
<name>A0A5K3EQM5_MESCO</name>
<sequence length="111" mass="12689">MKDGMYHGKGTITYSGGGQYVGIFSNGYPKSGTYFFPDGLEYAEKKWLYCDGHDRRFATEVWSRIEPADNCSRFVAFPKSHCAILLACRFMMVKICTHCLKMHFHKSVLSI</sequence>
<dbReference type="PANTHER" id="PTHR46437">
    <property type="entry name" value="MORN REPEAT-CONTAINING PROTEIN 5"/>
    <property type="match status" value="1"/>
</dbReference>
<evidence type="ECO:0000256" key="2">
    <source>
        <dbReference type="ARBA" id="ARBA00022846"/>
    </source>
</evidence>
<dbReference type="WBParaSite" id="MCU_002361-RA">
    <property type="protein sequence ID" value="MCU_002361-RA"/>
    <property type="gene ID" value="MCU_002361"/>
</dbReference>
<organism evidence="5">
    <name type="scientific">Mesocestoides corti</name>
    <name type="common">Flatworm</name>
    <dbReference type="NCBI Taxonomy" id="53468"/>
    <lineage>
        <taxon>Eukaryota</taxon>
        <taxon>Metazoa</taxon>
        <taxon>Spiralia</taxon>
        <taxon>Lophotrochozoa</taxon>
        <taxon>Platyhelminthes</taxon>
        <taxon>Cestoda</taxon>
        <taxon>Eucestoda</taxon>
        <taxon>Cyclophyllidea</taxon>
        <taxon>Mesocestoididae</taxon>
        <taxon>Mesocestoides</taxon>
    </lineage>
</organism>
<dbReference type="PANTHER" id="PTHR46437:SF1">
    <property type="entry name" value="MORN REPEAT-CONTAINING PROTEIN 5"/>
    <property type="match status" value="1"/>
</dbReference>
<dbReference type="SUPFAM" id="SSF82185">
    <property type="entry name" value="Histone H3 K4-specific methyltransferase SET7/9 N-terminal domain"/>
    <property type="match status" value="1"/>
</dbReference>
<protein>
    <submittedName>
        <fullName evidence="5">MORN repeat-containing protein 5</fullName>
    </submittedName>
</protein>
<keyword evidence="4" id="KW-0966">Cell projection</keyword>
<keyword evidence="2" id="KW-0282">Flagellum</keyword>
<accession>A0A5K3EQM5</accession>
<evidence type="ECO:0000256" key="4">
    <source>
        <dbReference type="ARBA" id="ARBA00023273"/>
    </source>
</evidence>
<keyword evidence="3" id="KW-0969">Cilium</keyword>
<dbReference type="Gene3D" id="2.20.110.10">
    <property type="entry name" value="Histone H3 K4-specific methyltransferase SET7/9 N-terminal domain"/>
    <property type="match status" value="1"/>
</dbReference>
<evidence type="ECO:0000313" key="5">
    <source>
        <dbReference type="WBParaSite" id="MCU_002361-RA"/>
    </source>
</evidence>
<reference evidence="5" key="1">
    <citation type="submission" date="2019-11" db="UniProtKB">
        <authorList>
            <consortium name="WormBaseParasite"/>
        </authorList>
    </citation>
    <scope>IDENTIFICATION</scope>
</reference>
<dbReference type="InterPro" id="IPR042814">
    <property type="entry name" value="Morn5"/>
</dbReference>
<proteinExistence type="predicted"/>
<evidence type="ECO:0000256" key="3">
    <source>
        <dbReference type="ARBA" id="ARBA00023069"/>
    </source>
</evidence>
<comment type="subcellular location">
    <subcellularLocation>
        <location evidence="1">Cell projection</location>
        <location evidence="1">Cilium</location>
        <location evidence="1">Flagellum</location>
    </subcellularLocation>
</comment>
<dbReference type="GO" id="GO:0031514">
    <property type="term" value="C:motile cilium"/>
    <property type="evidence" value="ECO:0007669"/>
    <property type="project" value="UniProtKB-SubCell"/>
</dbReference>